<keyword evidence="1" id="KW-1133">Transmembrane helix</keyword>
<comment type="caution">
    <text evidence="3">The sequence shown here is derived from an EMBL/GenBank/DDBJ whole genome shotgun (WGS) entry which is preliminary data.</text>
</comment>
<sequence length="398" mass="42261">MKIQHHLRQAAEQARNRKGNILVLAAFFLIAMMGFTAFVVDVGYITLTKSQLQNAADSGALGASLELPDGIGGGALKTPSEVDTASRDVAVDMAGSHAGGGLTEISADQQQDVRVGHVEWDAESGSWVKTWGTAPYNLVEVALHRDGNNADGPLDLFFAPVIGHNNANVDVVAAAAMMNGNGFRVEPGSTETTGLLPIAVDWDTWVAFINATSPGGLFTDNYNFHEGSGTVSSGSDGILELNMYPNGTVDLPPGNRGTVDLGSPNNSTNDLKRQILYGLNDYDFSFFPNNEIKASWAEPLIVNADTGLSAGIKAQLTAIIGQPRAIPIFSEVGGGNGNNTMYTVVKFVGIRIVAVQLTGSPSKKHVTIQQAPYTGPHITRSYQTFQTDEIMAPPFLIE</sequence>
<gene>
    <name evidence="3" type="ORF">CA54_33950</name>
</gene>
<dbReference type="InterPro" id="IPR028087">
    <property type="entry name" value="Tad_N"/>
</dbReference>
<keyword evidence="4" id="KW-1185">Reference proteome</keyword>
<dbReference type="Proteomes" id="UP000320735">
    <property type="component" value="Unassembled WGS sequence"/>
</dbReference>
<dbReference type="AlphaFoldDB" id="A0A5C6BR52"/>
<name>A0A5C6BR52_9PLAN</name>
<organism evidence="3 4">
    <name type="scientific">Symmachiella macrocystis</name>
    <dbReference type="NCBI Taxonomy" id="2527985"/>
    <lineage>
        <taxon>Bacteria</taxon>
        <taxon>Pseudomonadati</taxon>
        <taxon>Planctomycetota</taxon>
        <taxon>Planctomycetia</taxon>
        <taxon>Planctomycetales</taxon>
        <taxon>Planctomycetaceae</taxon>
        <taxon>Symmachiella</taxon>
    </lineage>
</organism>
<evidence type="ECO:0000256" key="1">
    <source>
        <dbReference type="SAM" id="Phobius"/>
    </source>
</evidence>
<evidence type="ECO:0000259" key="2">
    <source>
        <dbReference type="Pfam" id="PF13400"/>
    </source>
</evidence>
<dbReference type="OrthoDB" id="244027at2"/>
<dbReference type="RefSeq" id="WP_146371825.1">
    <property type="nucleotide sequence ID" value="NZ_SJPP01000001.1"/>
</dbReference>
<keyword evidence="1" id="KW-0812">Transmembrane</keyword>
<evidence type="ECO:0000313" key="4">
    <source>
        <dbReference type="Proteomes" id="UP000320735"/>
    </source>
</evidence>
<proteinExistence type="predicted"/>
<evidence type="ECO:0000313" key="3">
    <source>
        <dbReference type="EMBL" id="TWU14528.1"/>
    </source>
</evidence>
<accession>A0A5C6BR52</accession>
<feature type="domain" description="Putative Flp pilus-assembly TadG-like N-terminal" evidence="2">
    <location>
        <begin position="19"/>
        <end position="63"/>
    </location>
</feature>
<feature type="transmembrane region" description="Helical" evidence="1">
    <location>
        <begin position="21"/>
        <end position="45"/>
    </location>
</feature>
<protein>
    <recommendedName>
        <fullName evidence="2">Putative Flp pilus-assembly TadG-like N-terminal domain-containing protein</fullName>
    </recommendedName>
</protein>
<reference evidence="3 4" key="1">
    <citation type="submission" date="2019-02" db="EMBL/GenBank/DDBJ databases">
        <title>Deep-cultivation of Planctomycetes and their phenomic and genomic characterization uncovers novel biology.</title>
        <authorList>
            <person name="Wiegand S."/>
            <person name="Jogler M."/>
            <person name="Boedeker C."/>
            <person name="Pinto D."/>
            <person name="Vollmers J."/>
            <person name="Rivas-Marin E."/>
            <person name="Kohn T."/>
            <person name="Peeters S.H."/>
            <person name="Heuer A."/>
            <person name="Rast P."/>
            <person name="Oberbeckmann S."/>
            <person name="Bunk B."/>
            <person name="Jeske O."/>
            <person name="Meyerdierks A."/>
            <person name="Storesund J.E."/>
            <person name="Kallscheuer N."/>
            <person name="Luecker S."/>
            <person name="Lage O.M."/>
            <person name="Pohl T."/>
            <person name="Merkel B.J."/>
            <person name="Hornburger P."/>
            <person name="Mueller R.-W."/>
            <person name="Bruemmer F."/>
            <person name="Labrenz M."/>
            <person name="Spormann A.M."/>
            <person name="Op Den Camp H."/>
            <person name="Overmann J."/>
            <person name="Amann R."/>
            <person name="Jetten M.S.M."/>
            <person name="Mascher T."/>
            <person name="Medema M.H."/>
            <person name="Devos D.P."/>
            <person name="Kaster A.-K."/>
            <person name="Ovreas L."/>
            <person name="Rohde M."/>
            <person name="Galperin M.Y."/>
            <person name="Jogler C."/>
        </authorList>
    </citation>
    <scope>NUCLEOTIDE SEQUENCE [LARGE SCALE GENOMIC DNA]</scope>
    <source>
        <strain evidence="3 4">CA54</strain>
    </source>
</reference>
<keyword evidence="1" id="KW-0472">Membrane</keyword>
<dbReference type="Pfam" id="PF13400">
    <property type="entry name" value="Tad"/>
    <property type="match status" value="1"/>
</dbReference>
<dbReference type="EMBL" id="SJPP01000001">
    <property type="protein sequence ID" value="TWU14528.1"/>
    <property type="molecule type" value="Genomic_DNA"/>
</dbReference>